<keyword evidence="2" id="KW-0677">Repeat</keyword>
<dbReference type="InterPro" id="IPR015943">
    <property type="entry name" value="WD40/YVTN_repeat-like_dom_sf"/>
</dbReference>
<dbReference type="SMART" id="SM00320">
    <property type="entry name" value="WD40"/>
    <property type="match status" value="6"/>
</dbReference>
<dbReference type="InterPro" id="IPR016024">
    <property type="entry name" value="ARM-type_fold"/>
</dbReference>
<gene>
    <name evidence="5" type="ORF">mMyoMyo1_020537</name>
</gene>
<dbReference type="PROSITE" id="PS00678">
    <property type="entry name" value="WD_REPEATS_1"/>
    <property type="match status" value="1"/>
</dbReference>
<dbReference type="Gene3D" id="2.130.10.10">
    <property type="entry name" value="YVTN repeat-like/Quinoprotein amine dehydrogenase"/>
    <property type="match status" value="3"/>
</dbReference>
<reference evidence="5 6" key="1">
    <citation type="journal article" date="2020" name="Nature">
        <title>Six reference-quality genomes reveal evolution of bat adaptations.</title>
        <authorList>
            <person name="Jebb D."/>
            <person name="Huang Z."/>
            <person name="Pippel M."/>
            <person name="Hughes G.M."/>
            <person name="Lavrichenko K."/>
            <person name="Devanna P."/>
            <person name="Winkler S."/>
            <person name="Jermiin L.S."/>
            <person name="Skirmuntt E.C."/>
            <person name="Katzourakis A."/>
            <person name="Burkitt-Gray L."/>
            <person name="Ray D.A."/>
            <person name="Sullivan K.A.M."/>
            <person name="Roscito J.G."/>
            <person name="Kirilenko B.M."/>
            <person name="Davalos L.M."/>
            <person name="Corthals A.P."/>
            <person name="Power M.L."/>
            <person name="Jones G."/>
            <person name="Ransome R.D."/>
            <person name="Dechmann D.K.N."/>
            <person name="Locatelli A.G."/>
            <person name="Puechmaille S.J."/>
            <person name="Fedrigo O."/>
            <person name="Jarvis E.D."/>
            <person name="Hiller M."/>
            <person name="Vernes S.C."/>
            <person name="Myers E.W."/>
            <person name="Teeling E.C."/>
        </authorList>
    </citation>
    <scope>NUCLEOTIDE SEQUENCE [LARGE SCALE GENOMIC DNA]</scope>
    <source>
        <strain evidence="5">MMyoMyo1</strain>
        <tissue evidence="5">Flight muscle</tissue>
    </source>
</reference>
<feature type="region of interest" description="Disordered" evidence="4">
    <location>
        <begin position="1001"/>
        <end position="1020"/>
    </location>
</feature>
<dbReference type="Proteomes" id="UP000527355">
    <property type="component" value="Unassembled WGS sequence"/>
</dbReference>
<protein>
    <submittedName>
        <fullName evidence="5">WD repeat domain 97</fullName>
    </submittedName>
</protein>
<organism evidence="5 6">
    <name type="scientific">Myotis myotis</name>
    <name type="common">Greater mouse-eared bat</name>
    <name type="synonym">Vespertilio myotis</name>
    <dbReference type="NCBI Taxonomy" id="51298"/>
    <lineage>
        <taxon>Eukaryota</taxon>
        <taxon>Metazoa</taxon>
        <taxon>Chordata</taxon>
        <taxon>Craniata</taxon>
        <taxon>Vertebrata</taxon>
        <taxon>Euteleostomi</taxon>
        <taxon>Mammalia</taxon>
        <taxon>Eutheria</taxon>
        <taxon>Laurasiatheria</taxon>
        <taxon>Chiroptera</taxon>
        <taxon>Yangochiroptera</taxon>
        <taxon>Vespertilionidae</taxon>
        <taxon>Myotis</taxon>
    </lineage>
</organism>
<dbReference type="SUPFAM" id="SSF48371">
    <property type="entry name" value="ARM repeat"/>
    <property type="match status" value="1"/>
</dbReference>
<comment type="caution">
    <text evidence="5">The sequence shown here is derived from an EMBL/GenBank/DDBJ whole genome shotgun (WGS) entry which is preliminary data.</text>
</comment>
<feature type="repeat" description="WD" evidence="3">
    <location>
        <begin position="289"/>
        <end position="320"/>
    </location>
</feature>
<accession>A0A7J7R4C9</accession>
<dbReference type="InterPro" id="IPR001680">
    <property type="entry name" value="WD40_rpt"/>
</dbReference>
<feature type="repeat" description="WD" evidence="3">
    <location>
        <begin position="330"/>
        <end position="371"/>
    </location>
</feature>
<dbReference type="InterPro" id="IPR036322">
    <property type="entry name" value="WD40_repeat_dom_sf"/>
</dbReference>
<dbReference type="PANTHER" id="PTHR45532:SF1">
    <property type="entry name" value="WD REPEAT-CONTAINING PROTEIN 97"/>
    <property type="match status" value="1"/>
</dbReference>
<evidence type="ECO:0000256" key="1">
    <source>
        <dbReference type="ARBA" id="ARBA00022574"/>
    </source>
</evidence>
<evidence type="ECO:0000256" key="2">
    <source>
        <dbReference type="ARBA" id="ARBA00022737"/>
    </source>
</evidence>
<keyword evidence="1 3" id="KW-0853">WD repeat</keyword>
<dbReference type="PROSITE" id="PS50082">
    <property type="entry name" value="WD_REPEATS_2"/>
    <property type="match status" value="2"/>
</dbReference>
<evidence type="ECO:0000256" key="4">
    <source>
        <dbReference type="SAM" id="MobiDB-lite"/>
    </source>
</evidence>
<dbReference type="SUPFAM" id="SSF50978">
    <property type="entry name" value="WD40 repeat-like"/>
    <property type="match status" value="1"/>
</dbReference>
<evidence type="ECO:0000256" key="3">
    <source>
        <dbReference type="PROSITE-ProRule" id="PRU00221"/>
    </source>
</evidence>
<sequence>METDVSDVGHTFSVEDMTLDPDLNDTDNYGVPDPGLLEEHELSFTKLVPKLFLRSSWRRSTAPSARARLLWLLLRRSLRNVVEKEKRSELRVARLTHGLEPLRRLEVADGLRSVAQDPVGRRFVVLDGAGCLHLHREDGWALGTLPAPVPLTGLVAVRGPLGSMSRFVGWGPAGLAILKPDLSLLWLSEPRVGRPPRREPICCLPVPDLRLLLVAEAGGGLALWKFRLEGRCLLPCGPSLQPQLSCAGALTRLALGPLAPNYIPRCFAAYGSAVLTFDLRTWTVTDVRQDLHKTTISDLAYCAEMEAMVTASRDSTVKVWGADWQIRMVFVGHTGPVTAIAVLPNTTLVLSASGDGTLRTWDLQAVAQVGEVMLSYWGQSTRSESVNQLLAPASPGWPVLSVRAGSVELWCLRELYSPLAQLSAPILHLQVAPELPLSPYLPARLVCACTDGSVYLVNPETGRTVSALLLGPEDCAAAVAYCLPREVLWLLTRAGHLVRANAACSPMRVLLRKSPLPLPAPRPCCLHLYSHLTDPRSAFSSWETVRQHKGEVGHSDVRTWKEKNRYLPLVGHTDGTLSVLSWHTLEPVFHTEAHSPGPVTAVASTWNSVVSSGGDLTVKMWRMFPYSEESLSPLRTFSCCHPALALCALRKNIMVAFEDPDSATYGLVQFGLRSSQRYDHRPQDDHLDHITGLCCCPTLKLYASSSLDCTMRIWTTENRLLRLLQLNGAPQALTFSSNNGDLVLALGSRLCLVSHRLYLPTTYLVKKLCQKPPDGLDDLPLPLTTQESLTSVQLERLASLHGVASLSSAGRPAEPTWRLPPSCPGSSSALSFIRHWTAVPQQPLLKEDLEPLLARDQDLQQLRRGQVVPAAPAPLSWKQQLEAFDNYLYLVYGPALLGMHPKTESQQWTSMAITVEKNGDVSTLPSVTPSLAKAGLCTDSPKMLPPRDQGALSQRFPHPPRVTLPIPPTHQREHSRASQLLAHSSLSSFLGLSMDLQLQSEQLRQETPAAPEAPSSHLKHRVPLLLGRRPKELLSDLGGFFPASVQHYKNLRRPIHFPGWVPNSVVLQQMWLPQEPAGSQEDLWLLRDRQPHTRSQIQWSDEGDEDLDLDLDLELDWTLDYPLSSPELSQELLTLEKSAKYESLAKRRVRETTARTETFLRRHQHRLGHSLWELRYGHLPRFLRFFVIQNWFKKLFPIFTLEAYPEVGTVDGLASRLMDLLKEASWEDRVHILRALLRLLPEMSKTLYKKLQETLKYLLNLDEPPNLQEKTQRQFVMLALQLQLACSLESREVVLELMSYLLYSPASCRPELKKLLEGLGLQDPEGFLFREMMTWVQDMDLHCKAVLRRCCSQKLEEMTHLLQVEALQPSVARLSEVLPKVSETVLSPISSGHSVHSTLSTVSWTPLQPGLPRDLDAQVQQLVSPFPVYHSHRTFSESLMPFSSVPDIHVRSSAPDAMPDHPLPLEQTDWSRSKMLDLGPIDALNLFCKQRRSCVQEAAGDQRLHVLPPNAVVPQPRDHLLDPILRLQEIKLQGSAVRLRGRVLARHGEGRTLDGCIRTLKLPLPRVELRPFPVDWPRPARPLPPPLLQPALQRYFLPDLADPDFYR</sequence>
<dbReference type="PROSITE" id="PS50294">
    <property type="entry name" value="WD_REPEATS_REGION"/>
    <property type="match status" value="2"/>
</dbReference>
<keyword evidence="6" id="KW-1185">Reference proteome</keyword>
<name>A0A7J7R4C9_MYOMY</name>
<evidence type="ECO:0000313" key="5">
    <source>
        <dbReference type="EMBL" id="KAF6270913.1"/>
    </source>
</evidence>
<dbReference type="Pfam" id="PF00400">
    <property type="entry name" value="WD40"/>
    <property type="match status" value="3"/>
</dbReference>
<evidence type="ECO:0000313" key="6">
    <source>
        <dbReference type="Proteomes" id="UP000527355"/>
    </source>
</evidence>
<proteinExistence type="predicted"/>
<dbReference type="VEuPathDB" id="HostDB:GeneID_118653166"/>
<dbReference type="PANTHER" id="PTHR45532">
    <property type="entry name" value="WD REPEAT-CONTAINING PROTEIN 97"/>
    <property type="match status" value="1"/>
</dbReference>
<dbReference type="EMBL" id="JABWUV010000038">
    <property type="protein sequence ID" value="KAF6270913.1"/>
    <property type="molecule type" value="Genomic_DNA"/>
</dbReference>
<dbReference type="InterPro" id="IPR019775">
    <property type="entry name" value="WD40_repeat_CS"/>
</dbReference>